<dbReference type="SUPFAM" id="SSF88723">
    <property type="entry name" value="PIN domain-like"/>
    <property type="match status" value="1"/>
</dbReference>
<dbReference type="Pfam" id="PF01850">
    <property type="entry name" value="PIN"/>
    <property type="match status" value="1"/>
</dbReference>
<dbReference type="PANTHER" id="PTHR36173">
    <property type="entry name" value="RIBONUCLEASE VAPC16-RELATED"/>
    <property type="match status" value="1"/>
</dbReference>
<feature type="domain" description="PIN" evidence="1">
    <location>
        <begin position="2"/>
        <end position="119"/>
    </location>
</feature>
<dbReference type="Proteomes" id="UP000284605">
    <property type="component" value="Unassembled WGS sequence"/>
</dbReference>
<dbReference type="InterPro" id="IPR029060">
    <property type="entry name" value="PIN-like_dom_sf"/>
</dbReference>
<name>A0A418WDX7_9PROT</name>
<evidence type="ECO:0000313" key="3">
    <source>
        <dbReference type="Proteomes" id="UP000284605"/>
    </source>
</evidence>
<dbReference type="PANTHER" id="PTHR36173:SF1">
    <property type="entry name" value="RIBONUCLEASE VAPC22"/>
    <property type="match status" value="1"/>
</dbReference>
<dbReference type="InterPro" id="IPR041705">
    <property type="entry name" value="PIN_Sll0205"/>
</dbReference>
<dbReference type="InterPro" id="IPR002716">
    <property type="entry name" value="PIN_dom"/>
</dbReference>
<dbReference type="RefSeq" id="WP_119778862.1">
    <property type="nucleotide sequence ID" value="NZ_QYUK01000011.1"/>
</dbReference>
<accession>A0A418WDX7</accession>
<organism evidence="2 3">
    <name type="scientific">Oleomonas cavernae</name>
    <dbReference type="NCBI Taxonomy" id="2320859"/>
    <lineage>
        <taxon>Bacteria</taxon>
        <taxon>Pseudomonadati</taxon>
        <taxon>Pseudomonadota</taxon>
        <taxon>Alphaproteobacteria</taxon>
        <taxon>Acetobacterales</taxon>
        <taxon>Acetobacteraceae</taxon>
        <taxon>Oleomonas</taxon>
    </lineage>
</organism>
<comment type="caution">
    <text evidence="2">The sequence shown here is derived from an EMBL/GenBank/DDBJ whole genome shotgun (WGS) entry which is preliminary data.</text>
</comment>
<reference evidence="2 3" key="1">
    <citation type="submission" date="2018-09" db="EMBL/GenBank/DDBJ databases">
        <authorList>
            <person name="Zhu H."/>
        </authorList>
    </citation>
    <scope>NUCLEOTIDE SEQUENCE [LARGE SCALE GENOMIC DNA]</scope>
    <source>
        <strain evidence="2 3">K1W22B-8</strain>
    </source>
</reference>
<dbReference type="Gene3D" id="3.40.50.1010">
    <property type="entry name" value="5'-nuclease"/>
    <property type="match status" value="1"/>
</dbReference>
<dbReference type="InterPro" id="IPR052919">
    <property type="entry name" value="TA_system_RNase"/>
</dbReference>
<keyword evidence="3" id="KW-1185">Reference proteome</keyword>
<evidence type="ECO:0000259" key="1">
    <source>
        <dbReference type="Pfam" id="PF01850"/>
    </source>
</evidence>
<evidence type="ECO:0000313" key="2">
    <source>
        <dbReference type="EMBL" id="RJF88227.1"/>
    </source>
</evidence>
<protein>
    <submittedName>
        <fullName evidence="2">Type II toxin-antitoxin system VapC family toxin</fullName>
    </submittedName>
</protein>
<dbReference type="OrthoDB" id="9798990at2"/>
<dbReference type="AlphaFoldDB" id="A0A418WDX7"/>
<sequence length="133" mass="14555">MILLDTHVLIWWTQGIDQLGPKSRLALDAALDNEQLAVSAVTFWEAALLDTKNRLKLLPTVLAWRQAALGLGLEELPLTGTIAIASAQLENMHGDPADRFLVATALAHDAVLMTADERILAWPGALRRLDARQ</sequence>
<dbReference type="EMBL" id="QYUK01000011">
    <property type="protein sequence ID" value="RJF88227.1"/>
    <property type="molecule type" value="Genomic_DNA"/>
</dbReference>
<dbReference type="CDD" id="cd09872">
    <property type="entry name" value="PIN_Sll0205-like"/>
    <property type="match status" value="1"/>
</dbReference>
<proteinExistence type="predicted"/>
<gene>
    <name evidence="2" type="ORF">D3874_15380</name>
</gene>